<accession>A0ACC1QXF7</accession>
<sequence>MCTGINTNFTLFATAAQGCFCGFCTYENIKVTTESNCNLKCEAEPNNKCGGAKGDSIYVSLYGDKKSISLPGYITGLTQPTCYHYGDSALKGPSYTDTAEMTVKSCTEFCVQQHNMKTMILVKGDTCYCSDSNLIKDTSLTGCDAPCTGDQRQKCGGGNNGADYMSVWTLTPS</sequence>
<gene>
    <name evidence="1" type="ORF">NLG97_g3662</name>
</gene>
<reference evidence="1" key="1">
    <citation type="submission" date="2022-07" db="EMBL/GenBank/DDBJ databases">
        <title>Genome Sequence of Lecanicillium saksenae.</title>
        <authorList>
            <person name="Buettner E."/>
        </authorList>
    </citation>
    <scope>NUCLEOTIDE SEQUENCE</scope>
    <source>
        <strain evidence="1">VT-O1</strain>
    </source>
</reference>
<evidence type="ECO:0000313" key="2">
    <source>
        <dbReference type="Proteomes" id="UP001148737"/>
    </source>
</evidence>
<evidence type="ECO:0000313" key="1">
    <source>
        <dbReference type="EMBL" id="KAJ3495070.1"/>
    </source>
</evidence>
<comment type="caution">
    <text evidence="1">The sequence shown here is derived from an EMBL/GenBank/DDBJ whole genome shotgun (WGS) entry which is preliminary data.</text>
</comment>
<protein>
    <submittedName>
        <fullName evidence="1">Uncharacterized protein</fullName>
    </submittedName>
</protein>
<organism evidence="1 2">
    <name type="scientific">Lecanicillium saksenae</name>
    <dbReference type="NCBI Taxonomy" id="468837"/>
    <lineage>
        <taxon>Eukaryota</taxon>
        <taxon>Fungi</taxon>
        <taxon>Dikarya</taxon>
        <taxon>Ascomycota</taxon>
        <taxon>Pezizomycotina</taxon>
        <taxon>Sordariomycetes</taxon>
        <taxon>Hypocreomycetidae</taxon>
        <taxon>Hypocreales</taxon>
        <taxon>Cordycipitaceae</taxon>
        <taxon>Lecanicillium</taxon>
    </lineage>
</organism>
<proteinExistence type="predicted"/>
<keyword evidence="2" id="KW-1185">Reference proteome</keyword>
<dbReference type="Proteomes" id="UP001148737">
    <property type="component" value="Unassembled WGS sequence"/>
</dbReference>
<dbReference type="EMBL" id="JANAKD010000315">
    <property type="protein sequence ID" value="KAJ3495070.1"/>
    <property type="molecule type" value="Genomic_DNA"/>
</dbReference>
<name>A0ACC1QXF7_9HYPO</name>